<gene>
    <name evidence="2" type="ORF">FD09_GL002024</name>
</gene>
<reference evidence="2 3" key="1">
    <citation type="journal article" date="2015" name="Genome Announc.">
        <title>Expanding the biotechnology potential of lactobacilli through comparative genomics of 213 strains and associated genera.</title>
        <authorList>
            <person name="Sun Z."/>
            <person name="Harris H.M."/>
            <person name="McCann A."/>
            <person name="Guo C."/>
            <person name="Argimon S."/>
            <person name="Zhang W."/>
            <person name="Yang X."/>
            <person name="Jeffery I.B."/>
            <person name="Cooney J.C."/>
            <person name="Kagawa T.F."/>
            <person name="Liu W."/>
            <person name="Song Y."/>
            <person name="Salvetti E."/>
            <person name="Wrobel A."/>
            <person name="Rasinkangas P."/>
            <person name="Parkhill J."/>
            <person name="Rea M.C."/>
            <person name="O'Sullivan O."/>
            <person name="Ritari J."/>
            <person name="Douillard F.P."/>
            <person name="Paul Ross R."/>
            <person name="Yang R."/>
            <person name="Briner A.E."/>
            <person name="Felis G.E."/>
            <person name="de Vos W.M."/>
            <person name="Barrangou R."/>
            <person name="Klaenhammer T.R."/>
            <person name="Caufield P.W."/>
            <person name="Cui Y."/>
            <person name="Zhang H."/>
            <person name="O'Toole P.W."/>
        </authorList>
    </citation>
    <scope>NUCLEOTIDE SEQUENCE [LARGE SCALE GENOMIC DNA]</scope>
    <source>
        <strain evidence="2 3">DSM 12744</strain>
    </source>
</reference>
<dbReference type="OrthoDB" id="9847512at2"/>
<organism evidence="2 3">
    <name type="scientific">Schleiferilactobacillus perolens DSM 12744</name>
    <dbReference type="NCBI Taxonomy" id="1423792"/>
    <lineage>
        <taxon>Bacteria</taxon>
        <taxon>Bacillati</taxon>
        <taxon>Bacillota</taxon>
        <taxon>Bacilli</taxon>
        <taxon>Lactobacillales</taxon>
        <taxon>Lactobacillaceae</taxon>
        <taxon>Schleiferilactobacillus</taxon>
    </lineage>
</organism>
<sequence>MTKSATAMVLEALPGILDTKEGQTFPQIWERLIQIKELEPMLVNDKKQPRFGVLQGISTRVKAGKVLGIVIIKDAHGAKWFKTDSGMALYVQEAKKNFQLIRDLPPPPNAGKPDIAAKQLIDKYLDQVEEQFVSLGKAKPAPAKSTKSTTVKAEEKKAAKA</sequence>
<dbReference type="EMBL" id="AZEC01000030">
    <property type="protein sequence ID" value="KRL07882.1"/>
    <property type="molecule type" value="Genomic_DNA"/>
</dbReference>
<feature type="region of interest" description="Disordered" evidence="1">
    <location>
        <begin position="136"/>
        <end position="161"/>
    </location>
</feature>
<dbReference type="STRING" id="1423792.FD09_GL002024"/>
<comment type="caution">
    <text evidence="2">The sequence shown here is derived from an EMBL/GenBank/DDBJ whole genome shotgun (WGS) entry which is preliminary data.</text>
</comment>
<keyword evidence="3" id="KW-1185">Reference proteome</keyword>
<evidence type="ECO:0000313" key="3">
    <source>
        <dbReference type="Proteomes" id="UP000051330"/>
    </source>
</evidence>
<feature type="compositionally biased region" description="Low complexity" evidence="1">
    <location>
        <begin position="137"/>
        <end position="151"/>
    </location>
</feature>
<dbReference type="RefSeq" id="WP_057822535.1">
    <property type="nucleotide sequence ID" value="NZ_AZEC01000030.1"/>
</dbReference>
<accession>A0A0R1MSA4</accession>
<feature type="compositionally biased region" description="Basic and acidic residues" evidence="1">
    <location>
        <begin position="152"/>
        <end position="161"/>
    </location>
</feature>
<dbReference type="PATRIC" id="fig|1423792.3.peg.2054"/>
<proteinExistence type="predicted"/>
<dbReference type="AlphaFoldDB" id="A0A0R1MSA4"/>
<evidence type="ECO:0000256" key="1">
    <source>
        <dbReference type="SAM" id="MobiDB-lite"/>
    </source>
</evidence>
<name>A0A0R1MSA4_9LACO</name>
<dbReference type="Proteomes" id="UP000051330">
    <property type="component" value="Unassembled WGS sequence"/>
</dbReference>
<evidence type="ECO:0000313" key="2">
    <source>
        <dbReference type="EMBL" id="KRL07882.1"/>
    </source>
</evidence>
<protein>
    <submittedName>
        <fullName evidence="2">Uncharacterized protein</fullName>
    </submittedName>
</protein>